<dbReference type="EMBL" id="LIIN01000244">
    <property type="protein sequence ID" value="KZX19697.1"/>
    <property type="molecule type" value="Genomic_DNA"/>
</dbReference>
<feature type="region of interest" description="Disordered" evidence="1">
    <location>
        <begin position="65"/>
        <end position="102"/>
    </location>
</feature>
<name>A0A162IYP2_9MICO</name>
<organism evidence="2 3">
    <name type="scientific">Rathayibacter tanaceti</name>
    <dbReference type="NCBI Taxonomy" id="1671680"/>
    <lineage>
        <taxon>Bacteria</taxon>
        <taxon>Bacillati</taxon>
        <taxon>Actinomycetota</taxon>
        <taxon>Actinomycetes</taxon>
        <taxon>Micrococcales</taxon>
        <taxon>Microbacteriaceae</taxon>
        <taxon>Rathayibacter</taxon>
    </lineage>
</organism>
<evidence type="ECO:0000313" key="3">
    <source>
        <dbReference type="Proteomes" id="UP000076717"/>
    </source>
</evidence>
<comment type="caution">
    <text evidence="2">The sequence shown here is derived from an EMBL/GenBank/DDBJ whole genome shotgun (WGS) entry which is preliminary data.</text>
</comment>
<feature type="compositionally biased region" description="Low complexity" evidence="1">
    <location>
        <begin position="186"/>
        <end position="200"/>
    </location>
</feature>
<feature type="compositionally biased region" description="Polar residues" evidence="1">
    <location>
        <begin position="219"/>
        <end position="229"/>
    </location>
</feature>
<evidence type="ECO:0000313" key="2">
    <source>
        <dbReference type="EMBL" id="KZX19697.1"/>
    </source>
</evidence>
<protein>
    <submittedName>
        <fullName evidence="2">Uncharacterized protein</fullName>
    </submittedName>
</protein>
<feature type="region of interest" description="Disordered" evidence="1">
    <location>
        <begin position="152"/>
        <end position="229"/>
    </location>
</feature>
<proteinExistence type="predicted"/>
<keyword evidence="3" id="KW-1185">Reference proteome</keyword>
<evidence type="ECO:0000256" key="1">
    <source>
        <dbReference type="SAM" id="MobiDB-lite"/>
    </source>
</evidence>
<dbReference type="AlphaFoldDB" id="A0A162IYP2"/>
<feature type="compositionally biased region" description="Low complexity" evidence="1">
    <location>
        <begin position="90"/>
        <end position="102"/>
    </location>
</feature>
<sequence>MISTIAKARTRGAATVITLNFAAEAIETRVGGTTGSAAAARPGRGGRLKGTVALGVTLCRLPGSGAGGSAGAGRSRSAAPPAITTAESVTTTPSPAAETPSTRVPFVLPASRTRRASPSRVTDRCSHDALTVSRTRSACGDRPTVSARLRGISTTSPARSPPESVAVQPRTATGRGWGERAIRVPSSSSRSASGVSTGWSAESTASVVPGGRRCPVAASTRSPSVEASR</sequence>
<gene>
    <name evidence="2" type="ORF">ACH61_03206</name>
</gene>
<dbReference type="Proteomes" id="UP000076717">
    <property type="component" value="Unassembled WGS sequence"/>
</dbReference>
<reference evidence="2 3" key="1">
    <citation type="submission" date="2015-08" db="EMBL/GenBank/DDBJ databases">
        <title>Draft Genome Sequence of Rathayibacter sp. Strain VKM Ac-2596 Isolated from Leaf Gall Induced by Plant-Parasitic Nematodes.</title>
        <authorList>
            <person name="Vasilenko O.V."/>
            <person name="Starodumova I.P."/>
            <person name="Tarlachkov S.V."/>
            <person name="Dorofeeva L.V."/>
            <person name="Evtushenko L.I."/>
        </authorList>
    </citation>
    <scope>NUCLEOTIDE SEQUENCE [LARGE SCALE GENOMIC DNA]</scope>
    <source>
        <strain evidence="2 3">VKM Ac-2596</strain>
    </source>
</reference>
<accession>A0A162IYP2</accession>
<feature type="compositionally biased region" description="Low complexity" evidence="1">
    <location>
        <begin position="72"/>
        <end position="82"/>
    </location>
</feature>